<dbReference type="PANTHER" id="PTHR46245:SF2">
    <property type="entry name" value="B3 DOMAIN-CONTAINING TRANSCRIPTION REPRESSOR VAL2"/>
    <property type="match status" value="1"/>
</dbReference>
<comment type="caution">
    <text evidence="1">The sequence shown here is derived from an EMBL/GenBank/DDBJ whole genome shotgun (WGS) entry which is preliminary data.</text>
</comment>
<keyword evidence="2" id="KW-1185">Reference proteome</keyword>
<dbReference type="AlphaFoldDB" id="A0A3S3NH96"/>
<evidence type="ECO:0000313" key="1">
    <source>
        <dbReference type="EMBL" id="RWR92217.1"/>
    </source>
</evidence>
<dbReference type="Proteomes" id="UP000283530">
    <property type="component" value="Unassembled WGS sequence"/>
</dbReference>
<dbReference type="EMBL" id="QPKB01000009">
    <property type="protein sequence ID" value="RWR92217.1"/>
    <property type="molecule type" value="Genomic_DNA"/>
</dbReference>
<reference evidence="1 2" key="1">
    <citation type="journal article" date="2019" name="Nat. Plants">
        <title>Stout camphor tree genome fills gaps in understanding of flowering plant genome evolution.</title>
        <authorList>
            <person name="Chaw S.M."/>
            <person name="Liu Y.C."/>
            <person name="Wu Y.W."/>
            <person name="Wang H.Y."/>
            <person name="Lin C.I."/>
            <person name="Wu C.S."/>
            <person name="Ke H.M."/>
            <person name="Chang L.Y."/>
            <person name="Hsu C.Y."/>
            <person name="Yang H.T."/>
            <person name="Sudianto E."/>
            <person name="Hsu M.H."/>
            <person name="Wu K.P."/>
            <person name="Wang L.N."/>
            <person name="Leebens-Mack J.H."/>
            <person name="Tsai I.J."/>
        </authorList>
    </citation>
    <scope>NUCLEOTIDE SEQUENCE [LARGE SCALE GENOMIC DNA]</scope>
    <source>
        <strain evidence="2">cv. Chaw 1501</strain>
        <tissue evidence="1">Young leaves</tissue>
    </source>
</reference>
<name>A0A3S3NH96_9MAGN</name>
<protein>
    <submittedName>
        <fullName evidence="1">B3 domain-containing protein</fullName>
    </submittedName>
</protein>
<evidence type="ECO:0000313" key="2">
    <source>
        <dbReference type="Proteomes" id="UP000283530"/>
    </source>
</evidence>
<organism evidence="1 2">
    <name type="scientific">Cinnamomum micranthum f. kanehirae</name>
    <dbReference type="NCBI Taxonomy" id="337451"/>
    <lineage>
        <taxon>Eukaryota</taxon>
        <taxon>Viridiplantae</taxon>
        <taxon>Streptophyta</taxon>
        <taxon>Embryophyta</taxon>
        <taxon>Tracheophyta</taxon>
        <taxon>Spermatophyta</taxon>
        <taxon>Magnoliopsida</taxon>
        <taxon>Magnoliidae</taxon>
        <taxon>Laurales</taxon>
        <taxon>Lauraceae</taxon>
        <taxon>Cinnamomum</taxon>
    </lineage>
</organism>
<sequence>MTAVLCDAEKHQPGCTCIACIRPPNGQNPKHEGPKHERSCMCNVCMTVRFCCQALKVHKKTQSELEVESAIRKEHVWAKDDVDGGSASRWPLPQYPLGHHAMQLKDSESGQSKIQIDRAKLGKGQIDLKCHPERKEDPQAWMAHVSKMSQSSGGKPSTGDI</sequence>
<gene>
    <name evidence="1" type="ORF">CKAN_02142600</name>
</gene>
<dbReference type="OrthoDB" id="1712533at2759"/>
<proteinExistence type="predicted"/>
<accession>A0A3S3NH96</accession>
<dbReference type="PANTHER" id="PTHR46245">
    <property type="entry name" value="B3 DOMAIN-CONTAINING PROTEIN OS07G0563300"/>
    <property type="match status" value="1"/>
</dbReference>